<dbReference type="Pfam" id="PF01569">
    <property type="entry name" value="PAP2"/>
    <property type="match status" value="1"/>
</dbReference>
<dbReference type="SMART" id="SM00014">
    <property type="entry name" value="acidPPc"/>
    <property type="match status" value="1"/>
</dbReference>
<comment type="subcellular location">
    <subcellularLocation>
        <location evidence="1">Cell membrane</location>
        <topology evidence="1">Multi-pass membrane protein</topology>
    </subcellularLocation>
</comment>
<feature type="transmembrane region" description="Helical" evidence="7">
    <location>
        <begin position="78"/>
        <end position="94"/>
    </location>
</feature>
<accession>A0A1G1SZD4</accession>
<dbReference type="Proteomes" id="UP000176294">
    <property type="component" value="Unassembled WGS sequence"/>
</dbReference>
<evidence type="ECO:0000256" key="3">
    <source>
        <dbReference type="ARBA" id="ARBA00022692"/>
    </source>
</evidence>
<feature type="transmembrane region" description="Helical" evidence="7">
    <location>
        <begin position="194"/>
        <end position="212"/>
    </location>
</feature>
<evidence type="ECO:0000256" key="1">
    <source>
        <dbReference type="ARBA" id="ARBA00004651"/>
    </source>
</evidence>
<dbReference type="AlphaFoldDB" id="A0A1G1SZD4"/>
<dbReference type="GO" id="GO:0016787">
    <property type="term" value="F:hydrolase activity"/>
    <property type="evidence" value="ECO:0007669"/>
    <property type="project" value="UniProtKB-KW"/>
</dbReference>
<sequence length="235" mass="25933">MHSLWGFLQLLWRNHRNLLLGLLLGFIGPWLVFVKVGQEVWEGDGLPLDQAILELLHRMSSPNQDAVAVWMSRAGGTFWTPLVEATVLLGLLLAGPRRAALFFFLSVGGAGALNLFAKLLLARPRPTLWSSIAPETSFSFPSGHAMGAAALALALGMLLWPTRARWVVVVLGTAWALLMGWSRVYLSVHFPSDVLAGWVGSVGWVGSMHLLFDRSALDLRRLWSDAHTYWLAQRG</sequence>
<name>A0A1G1SZD4_9BACT</name>
<proteinExistence type="predicted"/>
<keyword evidence="4" id="KW-0378">Hydrolase</keyword>
<feature type="transmembrane region" description="Helical" evidence="7">
    <location>
        <begin position="101"/>
        <end position="121"/>
    </location>
</feature>
<dbReference type="GO" id="GO:0005886">
    <property type="term" value="C:plasma membrane"/>
    <property type="evidence" value="ECO:0007669"/>
    <property type="project" value="UniProtKB-SubCell"/>
</dbReference>
<dbReference type="CDD" id="cd03392">
    <property type="entry name" value="PAP2_like_2"/>
    <property type="match status" value="1"/>
</dbReference>
<evidence type="ECO:0000256" key="4">
    <source>
        <dbReference type="ARBA" id="ARBA00022801"/>
    </source>
</evidence>
<dbReference type="SUPFAM" id="SSF48317">
    <property type="entry name" value="Acid phosphatase/Vanadium-dependent haloperoxidase"/>
    <property type="match status" value="1"/>
</dbReference>
<feature type="transmembrane region" description="Helical" evidence="7">
    <location>
        <begin position="167"/>
        <end position="188"/>
    </location>
</feature>
<dbReference type="OrthoDB" id="9773582at2"/>
<dbReference type="STRING" id="1908237.BEN47_17125"/>
<evidence type="ECO:0000259" key="8">
    <source>
        <dbReference type="SMART" id="SM00014"/>
    </source>
</evidence>
<dbReference type="PANTHER" id="PTHR14969">
    <property type="entry name" value="SPHINGOSINE-1-PHOSPHATE PHOSPHOHYDROLASE"/>
    <property type="match status" value="1"/>
</dbReference>
<dbReference type="RefSeq" id="WP_070729100.1">
    <property type="nucleotide sequence ID" value="NZ_MDZB01000126.1"/>
</dbReference>
<gene>
    <name evidence="9" type="ORF">BEN47_17125</name>
</gene>
<keyword evidence="3 7" id="KW-0812">Transmembrane</keyword>
<organism evidence="9 10">
    <name type="scientific">Hymenobacter lapidarius</name>
    <dbReference type="NCBI Taxonomy" id="1908237"/>
    <lineage>
        <taxon>Bacteria</taxon>
        <taxon>Pseudomonadati</taxon>
        <taxon>Bacteroidota</taxon>
        <taxon>Cytophagia</taxon>
        <taxon>Cytophagales</taxon>
        <taxon>Hymenobacteraceae</taxon>
        <taxon>Hymenobacter</taxon>
    </lineage>
</organism>
<evidence type="ECO:0000313" key="9">
    <source>
        <dbReference type="EMBL" id="OGX83951.1"/>
    </source>
</evidence>
<feature type="domain" description="Phosphatidic acid phosphatase type 2/haloperoxidase" evidence="8">
    <location>
        <begin position="99"/>
        <end position="209"/>
    </location>
</feature>
<comment type="caution">
    <text evidence="9">The sequence shown here is derived from an EMBL/GenBank/DDBJ whole genome shotgun (WGS) entry which is preliminary data.</text>
</comment>
<protein>
    <recommendedName>
        <fullName evidence="8">Phosphatidic acid phosphatase type 2/haloperoxidase domain-containing protein</fullName>
    </recommendedName>
</protein>
<reference evidence="9 10" key="1">
    <citation type="submission" date="2016-08" db="EMBL/GenBank/DDBJ databases">
        <title>Hymenobacter coccineus sp. nov., Hymenobacter lapidarius sp. nov. and Hymenobacter glacialis sp. nov., isolated from Antarctic soil.</title>
        <authorList>
            <person name="Sedlacek I."/>
            <person name="Kralova S."/>
            <person name="Kyrova K."/>
            <person name="Maslanova I."/>
            <person name="Stankova E."/>
            <person name="Vrbovska V."/>
            <person name="Nemec M."/>
            <person name="Bartak M."/>
            <person name="Svec P."/>
            <person name="Busse H.-J."/>
            <person name="Pantucek R."/>
        </authorList>
    </citation>
    <scope>NUCLEOTIDE SEQUENCE [LARGE SCALE GENOMIC DNA]</scope>
    <source>
        <strain evidence="9 10">CCM 8643</strain>
    </source>
</reference>
<evidence type="ECO:0000256" key="2">
    <source>
        <dbReference type="ARBA" id="ARBA00022475"/>
    </source>
</evidence>
<evidence type="ECO:0000313" key="10">
    <source>
        <dbReference type="Proteomes" id="UP000176294"/>
    </source>
</evidence>
<dbReference type="InterPro" id="IPR036938">
    <property type="entry name" value="PAP2/HPO_sf"/>
</dbReference>
<keyword evidence="2" id="KW-1003">Cell membrane</keyword>
<dbReference type="InterPro" id="IPR000326">
    <property type="entry name" value="PAP2/HPO"/>
</dbReference>
<keyword evidence="10" id="KW-1185">Reference proteome</keyword>
<feature type="transmembrane region" description="Helical" evidence="7">
    <location>
        <begin position="141"/>
        <end position="160"/>
    </location>
</feature>
<evidence type="ECO:0000256" key="5">
    <source>
        <dbReference type="ARBA" id="ARBA00022989"/>
    </source>
</evidence>
<feature type="transmembrane region" description="Helical" evidence="7">
    <location>
        <begin position="18"/>
        <end position="37"/>
    </location>
</feature>
<dbReference type="PANTHER" id="PTHR14969:SF62">
    <property type="entry name" value="DECAPRENYLPHOSPHORYL-5-PHOSPHORIBOSE PHOSPHATASE RV3807C-RELATED"/>
    <property type="match status" value="1"/>
</dbReference>
<dbReference type="EMBL" id="MDZB01000126">
    <property type="protein sequence ID" value="OGX83951.1"/>
    <property type="molecule type" value="Genomic_DNA"/>
</dbReference>
<dbReference type="Gene3D" id="1.20.144.10">
    <property type="entry name" value="Phosphatidic acid phosphatase type 2/haloperoxidase"/>
    <property type="match status" value="1"/>
</dbReference>
<evidence type="ECO:0000256" key="6">
    <source>
        <dbReference type="ARBA" id="ARBA00023136"/>
    </source>
</evidence>
<evidence type="ECO:0000256" key="7">
    <source>
        <dbReference type="SAM" id="Phobius"/>
    </source>
</evidence>
<keyword evidence="5 7" id="KW-1133">Transmembrane helix</keyword>
<keyword evidence="6 7" id="KW-0472">Membrane</keyword>